<dbReference type="SFLD" id="SFLDS00003">
    <property type="entry name" value="Haloacid_Dehalogenase"/>
    <property type="match status" value="1"/>
</dbReference>
<evidence type="ECO:0000256" key="7">
    <source>
        <dbReference type="ARBA" id="ARBA00022723"/>
    </source>
</evidence>
<dbReference type="Gene3D" id="3.30.1240.20">
    <property type="match status" value="1"/>
</dbReference>
<keyword evidence="7" id="KW-0479">Metal-binding</keyword>
<gene>
    <name evidence="11" type="ORF">PAPYR_774</name>
</gene>
<comment type="similarity">
    <text evidence="3 10">Belongs to the eukaryotic PMM family.</text>
</comment>
<dbReference type="InterPro" id="IPR023214">
    <property type="entry name" value="HAD_sf"/>
</dbReference>
<dbReference type="Gene3D" id="3.40.50.1000">
    <property type="entry name" value="HAD superfamily/HAD-like"/>
    <property type="match status" value="1"/>
</dbReference>
<evidence type="ECO:0000256" key="10">
    <source>
        <dbReference type="RuleBase" id="RU361118"/>
    </source>
</evidence>
<evidence type="ECO:0000256" key="6">
    <source>
        <dbReference type="ARBA" id="ARBA00022490"/>
    </source>
</evidence>
<dbReference type="EC" id="5.4.2.8" evidence="5 10"/>
<comment type="pathway">
    <text evidence="2 10">Nucleotide-sugar biosynthesis; GDP-alpha-D-mannose biosynthesis; alpha-D-mannose 1-phosphate from D-fructose 6-phosphate: step 2/2.</text>
</comment>
<keyword evidence="9 10" id="KW-0413">Isomerase</keyword>
<evidence type="ECO:0000256" key="2">
    <source>
        <dbReference type="ARBA" id="ARBA00004699"/>
    </source>
</evidence>
<dbReference type="PANTHER" id="PTHR10466:SF0">
    <property type="entry name" value="PHOSPHOMANNOMUTASE"/>
    <property type="match status" value="1"/>
</dbReference>
<evidence type="ECO:0000313" key="11">
    <source>
        <dbReference type="EMBL" id="KAJ4462755.1"/>
    </source>
</evidence>
<dbReference type="PANTHER" id="PTHR10466">
    <property type="entry name" value="PHOSPHOMANNOMUTASE"/>
    <property type="match status" value="1"/>
</dbReference>
<evidence type="ECO:0000256" key="8">
    <source>
        <dbReference type="ARBA" id="ARBA00022842"/>
    </source>
</evidence>
<dbReference type="InterPro" id="IPR036412">
    <property type="entry name" value="HAD-like_sf"/>
</dbReference>
<comment type="function">
    <text evidence="10">Involved in the synthesis of the GDP-mannose and dolichol-phosphate-mannose required for a number of critical mannosyl transfer reactions.</text>
</comment>
<comment type="catalytic activity">
    <reaction evidence="10">
        <text>alpha-D-mannose 1-phosphate = D-mannose 6-phosphate</text>
        <dbReference type="Rhea" id="RHEA:11140"/>
        <dbReference type="ChEBI" id="CHEBI:58409"/>
        <dbReference type="ChEBI" id="CHEBI:58735"/>
        <dbReference type="EC" id="5.4.2.8"/>
    </reaction>
</comment>
<evidence type="ECO:0000256" key="1">
    <source>
        <dbReference type="ARBA" id="ARBA00004496"/>
    </source>
</evidence>
<accession>A0ABQ8UYW3</accession>
<dbReference type="Proteomes" id="UP001141327">
    <property type="component" value="Unassembled WGS sequence"/>
</dbReference>
<organism evidence="11 12">
    <name type="scientific">Paratrimastix pyriformis</name>
    <dbReference type="NCBI Taxonomy" id="342808"/>
    <lineage>
        <taxon>Eukaryota</taxon>
        <taxon>Metamonada</taxon>
        <taxon>Preaxostyla</taxon>
        <taxon>Paratrimastigidae</taxon>
        <taxon>Paratrimastix</taxon>
    </lineage>
</organism>
<sequence>MSRAQKDVLCLFDVDGTLTPARKSITPEMKNFMARVSEHVDIATVGGSDMGKQVEQMGPTLLQEYKFCFSENGLVGYKDGIKFHENSLKARIGEERLALFVSEAMKLINEFQYPVKTSNFVEVRMGMINVAPIGRDCTYEQRLEFFEYDKIHHVRDTMIARLKAQFPEFAMVVGGQISFDVFPPEWSKAYCLQFCAGYQTIHFFGDKTAPGGNDYDIFTDPRVVGHTVTGPDNTMALLAELFDVPIA</sequence>
<comment type="caution">
    <text evidence="11">The sequence shown here is derived from an EMBL/GenBank/DDBJ whole genome shotgun (WGS) entry which is preliminary data.</text>
</comment>
<evidence type="ECO:0000256" key="3">
    <source>
        <dbReference type="ARBA" id="ARBA00009736"/>
    </source>
</evidence>
<evidence type="ECO:0000313" key="12">
    <source>
        <dbReference type="Proteomes" id="UP001141327"/>
    </source>
</evidence>
<comment type="subunit">
    <text evidence="4 10">Homodimer.</text>
</comment>
<dbReference type="InterPro" id="IPR005002">
    <property type="entry name" value="PMM"/>
</dbReference>
<dbReference type="SFLD" id="SFLDG01140">
    <property type="entry name" value="C2.B:_Phosphomannomutase_and_P"/>
    <property type="match status" value="1"/>
</dbReference>
<name>A0ABQ8UYW3_9EUKA</name>
<dbReference type="SFLD" id="SFLDG01143">
    <property type="entry name" value="C2.B.3:_Phosphomannomutase_Lik"/>
    <property type="match status" value="1"/>
</dbReference>
<comment type="subcellular location">
    <subcellularLocation>
        <location evidence="1 10">Cytoplasm</location>
    </subcellularLocation>
</comment>
<dbReference type="EMBL" id="JAPMOS010000002">
    <property type="protein sequence ID" value="KAJ4462755.1"/>
    <property type="molecule type" value="Genomic_DNA"/>
</dbReference>
<evidence type="ECO:0000256" key="4">
    <source>
        <dbReference type="ARBA" id="ARBA00011738"/>
    </source>
</evidence>
<dbReference type="Pfam" id="PF03332">
    <property type="entry name" value="PMM"/>
    <property type="match status" value="1"/>
</dbReference>
<dbReference type="CDD" id="cd02585">
    <property type="entry name" value="HAD_PMM"/>
    <property type="match status" value="1"/>
</dbReference>
<keyword evidence="12" id="KW-1185">Reference proteome</keyword>
<proteinExistence type="inferred from homology"/>
<evidence type="ECO:0000256" key="5">
    <source>
        <dbReference type="ARBA" id="ARBA00012730"/>
    </source>
</evidence>
<reference evidence="11" key="1">
    <citation type="journal article" date="2022" name="bioRxiv">
        <title>Genomics of Preaxostyla Flagellates Illuminates Evolutionary Transitions and the Path Towards Mitochondrial Loss.</title>
        <authorList>
            <person name="Novak L.V.F."/>
            <person name="Treitli S.C."/>
            <person name="Pyrih J."/>
            <person name="Halakuc P."/>
            <person name="Pipaliya S.V."/>
            <person name="Vacek V."/>
            <person name="Brzon O."/>
            <person name="Soukal P."/>
            <person name="Eme L."/>
            <person name="Dacks J.B."/>
            <person name="Karnkowska A."/>
            <person name="Elias M."/>
            <person name="Hampl V."/>
        </authorList>
    </citation>
    <scope>NUCLEOTIDE SEQUENCE</scope>
    <source>
        <strain evidence="11">RCP-MX</strain>
    </source>
</reference>
<dbReference type="InterPro" id="IPR006379">
    <property type="entry name" value="HAD-SF_hydro_IIB"/>
</dbReference>
<dbReference type="NCBIfam" id="TIGR01484">
    <property type="entry name" value="HAD-SF-IIB"/>
    <property type="match status" value="1"/>
</dbReference>
<dbReference type="InterPro" id="IPR043169">
    <property type="entry name" value="PMM_cap"/>
</dbReference>
<evidence type="ECO:0000256" key="9">
    <source>
        <dbReference type="ARBA" id="ARBA00023235"/>
    </source>
</evidence>
<protein>
    <recommendedName>
        <fullName evidence="5 10">Phosphomannomutase</fullName>
        <ecNumber evidence="5 10">5.4.2.8</ecNumber>
    </recommendedName>
</protein>
<keyword evidence="6 10" id="KW-0963">Cytoplasm</keyword>
<keyword evidence="8" id="KW-0460">Magnesium</keyword>
<dbReference type="SUPFAM" id="SSF56784">
    <property type="entry name" value="HAD-like"/>
    <property type="match status" value="1"/>
</dbReference>